<dbReference type="GO" id="GO:0099572">
    <property type="term" value="C:postsynaptic specialization"/>
    <property type="evidence" value="ECO:0007669"/>
    <property type="project" value="TreeGrafter"/>
</dbReference>
<evidence type="ECO:0008006" key="5">
    <source>
        <dbReference type="Google" id="ProtNLM"/>
    </source>
</evidence>
<reference evidence="3" key="1">
    <citation type="journal article" date="2023" name="Science">
        <title>Genome structures resolve the early diversification of teleost fishes.</title>
        <authorList>
            <person name="Parey E."/>
            <person name="Louis A."/>
            <person name="Montfort J."/>
            <person name="Bouchez O."/>
            <person name="Roques C."/>
            <person name="Iampietro C."/>
            <person name="Lluch J."/>
            <person name="Castinel A."/>
            <person name="Donnadieu C."/>
            <person name="Desvignes T."/>
            <person name="Floi Bucao C."/>
            <person name="Jouanno E."/>
            <person name="Wen M."/>
            <person name="Mejri S."/>
            <person name="Dirks R."/>
            <person name="Jansen H."/>
            <person name="Henkel C."/>
            <person name="Chen W.J."/>
            <person name="Zahm M."/>
            <person name="Cabau C."/>
            <person name="Klopp C."/>
            <person name="Thompson A.W."/>
            <person name="Robinson-Rechavi M."/>
            <person name="Braasch I."/>
            <person name="Lecointre G."/>
            <person name="Bobe J."/>
            <person name="Postlethwait J.H."/>
            <person name="Berthelot C."/>
            <person name="Roest Crollius H."/>
            <person name="Guiguen Y."/>
        </authorList>
    </citation>
    <scope>NUCLEOTIDE SEQUENCE</scope>
    <source>
        <strain evidence="3">WJC10195</strain>
    </source>
</reference>
<evidence type="ECO:0000313" key="3">
    <source>
        <dbReference type="EMBL" id="KAJ8356801.1"/>
    </source>
</evidence>
<dbReference type="AlphaFoldDB" id="A0A9Q1IXC5"/>
<accession>A0A9Q1IXC5</accession>
<evidence type="ECO:0000313" key="4">
    <source>
        <dbReference type="Proteomes" id="UP001152622"/>
    </source>
</evidence>
<dbReference type="Pfam" id="PF03359">
    <property type="entry name" value="GKAP"/>
    <property type="match status" value="2"/>
</dbReference>
<feature type="compositionally biased region" description="Gly residues" evidence="2">
    <location>
        <begin position="135"/>
        <end position="146"/>
    </location>
</feature>
<keyword evidence="4" id="KW-1185">Reference proteome</keyword>
<gene>
    <name evidence="3" type="ORF">SKAU_G00195950</name>
</gene>
<dbReference type="PANTHER" id="PTHR12353:SF4">
    <property type="entry name" value="DISKS LARGE-ASSOCIATED PROTEIN 3"/>
    <property type="match status" value="1"/>
</dbReference>
<organism evidence="3 4">
    <name type="scientific">Synaphobranchus kaupii</name>
    <name type="common">Kaup's arrowtooth eel</name>
    <dbReference type="NCBI Taxonomy" id="118154"/>
    <lineage>
        <taxon>Eukaryota</taxon>
        <taxon>Metazoa</taxon>
        <taxon>Chordata</taxon>
        <taxon>Craniata</taxon>
        <taxon>Vertebrata</taxon>
        <taxon>Euteleostomi</taxon>
        <taxon>Actinopterygii</taxon>
        <taxon>Neopterygii</taxon>
        <taxon>Teleostei</taxon>
        <taxon>Anguilliformes</taxon>
        <taxon>Synaphobranchidae</taxon>
        <taxon>Synaphobranchus</taxon>
    </lineage>
</organism>
<feature type="compositionally biased region" description="Low complexity" evidence="2">
    <location>
        <begin position="270"/>
        <end position="280"/>
    </location>
</feature>
<evidence type="ECO:0000256" key="2">
    <source>
        <dbReference type="SAM" id="MobiDB-lite"/>
    </source>
</evidence>
<feature type="compositionally biased region" description="Gly residues" evidence="2">
    <location>
        <begin position="158"/>
        <end position="167"/>
    </location>
</feature>
<dbReference type="GO" id="GO:0060090">
    <property type="term" value="F:molecular adaptor activity"/>
    <property type="evidence" value="ECO:0007669"/>
    <property type="project" value="TreeGrafter"/>
</dbReference>
<evidence type="ECO:0000256" key="1">
    <source>
        <dbReference type="ARBA" id="ARBA00008839"/>
    </source>
</evidence>
<dbReference type="InterPro" id="IPR005026">
    <property type="entry name" value="SAPAP"/>
</dbReference>
<name>A0A9Q1IXC5_SYNKA</name>
<feature type="compositionally biased region" description="Polar residues" evidence="2">
    <location>
        <begin position="488"/>
        <end position="498"/>
    </location>
</feature>
<dbReference type="EMBL" id="JAINUF010000006">
    <property type="protein sequence ID" value="KAJ8356801.1"/>
    <property type="molecule type" value="Genomic_DNA"/>
</dbReference>
<dbReference type="OrthoDB" id="8904856at2759"/>
<feature type="region of interest" description="Disordered" evidence="2">
    <location>
        <begin position="81"/>
        <end position="194"/>
    </location>
</feature>
<feature type="region of interest" description="Disordered" evidence="2">
    <location>
        <begin position="265"/>
        <end position="303"/>
    </location>
</feature>
<proteinExistence type="inferred from homology"/>
<comment type="similarity">
    <text evidence="1">Belongs to the SAPAP family.</text>
</comment>
<feature type="region of interest" description="Disordered" evidence="2">
    <location>
        <begin position="426"/>
        <end position="500"/>
    </location>
</feature>
<feature type="compositionally biased region" description="Low complexity" evidence="2">
    <location>
        <begin position="147"/>
        <end position="157"/>
    </location>
</feature>
<comment type="caution">
    <text evidence="3">The sequence shown here is derived from an EMBL/GenBank/DDBJ whole genome shotgun (WGS) entry which is preliminary data.</text>
</comment>
<feature type="compositionally biased region" description="Polar residues" evidence="2">
    <location>
        <begin position="94"/>
        <end position="122"/>
    </location>
</feature>
<dbReference type="GO" id="GO:0098978">
    <property type="term" value="C:glutamatergic synapse"/>
    <property type="evidence" value="ECO:0007669"/>
    <property type="project" value="TreeGrafter"/>
</dbReference>
<dbReference type="PANTHER" id="PTHR12353">
    <property type="entry name" value="DISKS LARGE-ASSOCIATED PROTEIN DAP SAP90/PSD-95-ASSOCIATED PROTEIN"/>
    <property type="match status" value="1"/>
</dbReference>
<dbReference type="GO" id="GO:0023052">
    <property type="term" value="P:signaling"/>
    <property type="evidence" value="ECO:0007669"/>
    <property type="project" value="InterPro"/>
</dbReference>
<sequence>MPKNHSCMHIQLGDSMCESVFGDCGESQAVDALDLPGSFRARSHSYVRAIQAGVSQDDDCLPVFSLSGPQGGAKGAAVFPNRRKLAPPLPPRTCRTQRSLTGQSSTESTQEAYFQSTGQPAQTRRPRHHSSSLDGGEGGGGSGGGRSSRAGYYQGAGPEAGPGTGRGRGGHQHSNSAESLDGPRGGMGAGPRGMRALDERMWRPSISGQVNSSEMHSDSDPEAKRALRAMQSIGMPLEDKRRARFRRSCSVMSGMQADLEREELQGRGMASQFSASSFSAPGLRARGEPHCPHPGPQGPRAGLAQHAASPYLHDGEFFLRLLHMEVERMEGWCQRFQREAEENDLPEEVLAGIRCAVGSAQTLMSQKVQQFFRLCQQSLDPTAHPQPSPQDLAELWDLLQLAVEEVRLNFQELQRLKDSGWRLHLKEDKSLPPPLPKKPSGGVGGGRARSGGVSSEPPPLPEKAVALVEQQAQDPNGRLLQAKHSAHSYRQNSATESADSVEIYIPEAQTRF</sequence>
<protein>
    <recommendedName>
        <fullName evidence="5">Discs, large (Drosophila) homolog-associated protein 3</fullName>
    </recommendedName>
</protein>
<dbReference type="Proteomes" id="UP001152622">
    <property type="component" value="Chromosome 6"/>
</dbReference>